<accession>A0ABQ2ZRU8</accession>
<keyword evidence="3" id="KW-1185">Reference proteome</keyword>
<organism evidence="2 3">
    <name type="scientific">Streptomyces xanthochromogenes</name>
    <dbReference type="NCBI Taxonomy" id="67384"/>
    <lineage>
        <taxon>Bacteria</taxon>
        <taxon>Bacillati</taxon>
        <taxon>Actinomycetota</taxon>
        <taxon>Actinomycetes</taxon>
        <taxon>Kitasatosporales</taxon>
        <taxon>Streptomycetaceae</taxon>
        <taxon>Streptomyces</taxon>
    </lineage>
</organism>
<dbReference type="GeneID" id="96289230"/>
<feature type="compositionally biased region" description="Basic and acidic residues" evidence="1">
    <location>
        <begin position="169"/>
        <end position="178"/>
    </location>
</feature>
<evidence type="ECO:0000256" key="1">
    <source>
        <dbReference type="SAM" id="MobiDB-lite"/>
    </source>
</evidence>
<reference evidence="3" key="1">
    <citation type="journal article" date="2019" name="Int. J. Syst. Evol. Microbiol.">
        <title>The Global Catalogue of Microorganisms (GCM) 10K type strain sequencing project: providing services to taxonomists for standard genome sequencing and annotation.</title>
        <authorList>
            <consortium name="The Broad Institute Genomics Platform"/>
            <consortium name="The Broad Institute Genome Sequencing Center for Infectious Disease"/>
            <person name="Wu L."/>
            <person name="Ma J."/>
        </authorList>
    </citation>
    <scope>NUCLEOTIDE SEQUENCE [LARGE SCALE GENOMIC DNA]</scope>
    <source>
        <strain evidence="3">JCM 4594</strain>
    </source>
</reference>
<dbReference type="Proteomes" id="UP000600946">
    <property type="component" value="Unassembled WGS sequence"/>
</dbReference>
<sequence>MTEMQGLSKQGASKRRLQVNPDTLRLVPAEKRDFWEKLAEDVEINIASQFGKRWTMLGTLTVILAMPDETYEDVARALNRSPGAVRYRRQAMIHLLRDEHDAVDRVEAYRSDPKKFHKYSDYAQVAEALEHLGYFDLSVREQFALAVPLGQPSKSWRGDGSSAALAQRRGRDGSLKDEVRRLLDEARNRNASP</sequence>
<dbReference type="RefSeq" id="WP_190026473.1">
    <property type="nucleotide sequence ID" value="NZ_BMUU01000002.1"/>
</dbReference>
<comment type="caution">
    <text evidence="2">The sequence shown here is derived from an EMBL/GenBank/DDBJ whole genome shotgun (WGS) entry which is preliminary data.</text>
</comment>
<evidence type="ECO:0000313" key="3">
    <source>
        <dbReference type="Proteomes" id="UP000600946"/>
    </source>
</evidence>
<name>A0ABQ2ZRU8_9ACTN</name>
<protein>
    <submittedName>
        <fullName evidence="2">Uncharacterized protein</fullName>
    </submittedName>
</protein>
<evidence type="ECO:0000313" key="2">
    <source>
        <dbReference type="EMBL" id="GGY21067.1"/>
    </source>
</evidence>
<proteinExistence type="predicted"/>
<gene>
    <name evidence="2" type="ORF">GCM10010326_12270</name>
</gene>
<dbReference type="EMBL" id="BMUU01000002">
    <property type="protein sequence ID" value="GGY21067.1"/>
    <property type="molecule type" value="Genomic_DNA"/>
</dbReference>
<feature type="region of interest" description="Disordered" evidence="1">
    <location>
        <begin position="154"/>
        <end position="178"/>
    </location>
</feature>